<name>A0ABV2KCD7_SPOPS</name>
<keyword evidence="3 5" id="KW-1133">Transmembrane helix</keyword>
<evidence type="ECO:0000256" key="4">
    <source>
        <dbReference type="ARBA" id="ARBA00023136"/>
    </source>
</evidence>
<keyword evidence="7" id="KW-1185">Reference proteome</keyword>
<keyword evidence="2 5" id="KW-0812">Transmembrane</keyword>
<evidence type="ECO:0000256" key="3">
    <source>
        <dbReference type="ARBA" id="ARBA00022989"/>
    </source>
</evidence>
<comment type="subcellular location">
    <subcellularLocation>
        <location evidence="1">Membrane</location>
    </subcellularLocation>
</comment>
<evidence type="ECO:0000313" key="7">
    <source>
        <dbReference type="Proteomes" id="UP001549104"/>
    </source>
</evidence>
<dbReference type="RefSeq" id="WP_354314219.1">
    <property type="nucleotide sequence ID" value="NZ_JBEPME010000005.1"/>
</dbReference>
<dbReference type="Proteomes" id="UP001549104">
    <property type="component" value="Unassembled WGS sequence"/>
</dbReference>
<evidence type="ECO:0000256" key="5">
    <source>
        <dbReference type="SAM" id="Phobius"/>
    </source>
</evidence>
<comment type="caution">
    <text evidence="6">The sequence shown here is derived from an EMBL/GenBank/DDBJ whole genome shotgun (WGS) entry which is preliminary data.</text>
</comment>
<feature type="transmembrane region" description="Helical" evidence="5">
    <location>
        <begin position="35"/>
        <end position="56"/>
    </location>
</feature>
<dbReference type="EMBL" id="JBEPME010000005">
    <property type="protein sequence ID" value="MET3658547.1"/>
    <property type="molecule type" value="Genomic_DNA"/>
</dbReference>
<evidence type="ECO:0000256" key="1">
    <source>
        <dbReference type="ARBA" id="ARBA00004370"/>
    </source>
</evidence>
<dbReference type="InterPro" id="IPR006479">
    <property type="entry name" value="Holin"/>
</dbReference>
<dbReference type="Pfam" id="PF04688">
    <property type="entry name" value="Holin_SPP1"/>
    <property type="match status" value="1"/>
</dbReference>
<keyword evidence="4 5" id="KW-0472">Membrane</keyword>
<proteinExistence type="predicted"/>
<evidence type="ECO:0000313" key="6">
    <source>
        <dbReference type="EMBL" id="MET3658547.1"/>
    </source>
</evidence>
<protein>
    <submittedName>
        <fullName evidence="6">Protein-S-isoprenylcysteine O-methyltransferase Ste14</fullName>
    </submittedName>
</protein>
<organism evidence="6 7">
    <name type="scientific">Sporosarcina psychrophila</name>
    <name type="common">Bacillus psychrophilus</name>
    <dbReference type="NCBI Taxonomy" id="1476"/>
    <lineage>
        <taxon>Bacteria</taxon>
        <taxon>Bacillati</taxon>
        <taxon>Bacillota</taxon>
        <taxon>Bacilli</taxon>
        <taxon>Bacillales</taxon>
        <taxon>Caryophanaceae</taxon>
        <taxon>Sporosarcina</taxon>
    </lineage>
</organism>
<gene>
    <name evidence="6" type="ORF">ABIC55_003664</name>
</gene>
<reference evidence="6 7" key="1">
    <citation type="submission" date="2024-06" db="EMBL/GenBank/DDBJ databases">
        <title>Sorghum-associated microbial communities from plants grown in Nebraska, USA.</title>
        <authorList>
            <person name="Schachtman D."/>
        </authorList>
    </citation>
    <scope>NUCLEOTIDE SEQUENCE [LARGE SCALE GENOMIC DNA]</scope>
    <source>
        <strain evidence="6 7">1288</strain>
    </source>
</reference>
<sequence>MTKDIVILVTGFLTAVLLFLGTINVYFEWFTTDSINAFGVLLGAGIALAGALYAVYKNTYAVTKKARKQAEELERKGLK</sequence>
<evidence type="ECO:0000256" key="2">
    <source>
        <dbReference type="ARBA" id="ARBA00022692"/>
    </source>
</evidence>
<feature type="transmembrane region" description="Helical" evidence="5">
    <location>
        <begin position="7"/>
        <end position="29"/>
    </location>
</feature>
<accession>A0ABV2KCD7</accession>